<evidence type="ECO:0000313" key="2">
    <source>
        <dbReference type="Proteomes" id="UP000003191"/>
    </source>
</evidence>
<dbReference type="EMBL" id="ACCG02000002">
    <property type="protein sequence ID" value="EFE90061.1"/>
    <property type="molecule type" value="Genomic_DNA"/>
</dbReference>
<dbReference type="Proteomes" id="UP000003191">
    <property type="component" value="Unassembled WGS sequence"/>
</dbReference>
<dbReference type="AlphaFoldDB" id="D4BL73"/>
<sequence length="40" mass="4534">MQSGTHESCTGPCIANWHYLFSGTPMQITNGNVIHHFFRL</sequence>
<organism evidence="1 2">
    <name type="scientific">Bifidobacterium breve DSM 20213 = JCM 1192</name>
    <dbReference type="NCBI Taxonomy" id="518634"/>
    <lineage>
        <taxon>Bacteria</taxon>
        <taxon>Bacillati</taxon>
        <taxon>Actinomycetota</taxon>
        <taxon>Actinomycetes</taxon>
        <taxon>Bifidobacteriales</taxon>
        <taxon>Bifidobacteriaceae</taxon>
        <taxon>Bifidobacterium</taxon>
    </lineage>
</organism>
<name>D4BL73_BIFBR</name>
<dbReference type="HOGENOM" id="CLU_3285616_0_0_11"/>
<evidence type="ECO:0000313" key="1">
    <source>
        <dbReference type="EMBL" id="EFE90061.1"/>
    </source>
</evidence>
<comment type="caution">
    <text evidence="1">The sequence shown here is derived from an EMBL/GenBank/DDBJ whole genome shotgun (WGS) entry which is preliminary data.</text>
</comment>
<keyword evidence="2" id="KW-1185">Reference proteome</keyword>
<protein>
    <submittedName>
        <fullName evidence="1">Uncharacterized protein</fullName>
    </submittedName>
</protein>
<accession>D4BL73</accession>
<proteinExistence type="predicted"/>
<reference evidence="1 2" key="1">
    <citation type="submission" date="2010-02" db="EMBL/GenBank/DDBJ databases">
        <authorList>
            <person name="Weinstock G."/>
            <person name="Sodergren E."/>
            <person name="Clifton S."/>
            <person name="Fulton L."/>
            <person name="Fulton B."/>
            <person name="Courtney L."/>
            <person name="Fronick C."/>
            <person name="Harrison M."/>
            <person name="Strong C."/>
            <person name="Farmer C."/>
            <person name="Delahaunty K."/>
            <person name="Markovic C."/>
            <person name="Hall O."/>
            <person name="Minx P."/>
            <person name="Tomlinson C."/>
            <person name="Mitreva M."/>
            <person name="Nelson J."/>
            <person name="Hou S."/>
            <person name="Wollam A."/>
            <person name="Pepin K.H."/>
            <person name="Johnson M."/>
            <person name="Bhonagiri V."/>
            <person name="Zhang X."/>
            <person name="Suruliraj S."/>
            <person name="Warren W."/>
            <person name="Chinwalla A."/>
            <person name="Mardis E.R."/>
            <person name="Wilson R.K."/>
        </authorList>
    </citation>
    <scope>NUCLEOTIDE SEQUENCE [LARGE SCALE GENOMIC DNA]</scope>
    <source>
        <strain evidence="1 2">DSM 20213</strain>
    </source>
</reference>
<gene>
    <name evidence="1" type="ORF">BIFBRE_02805</name>
</gene>